<keyword evidence="2" id="KW-1185">Reference proteome</keyword>
<dbReference type="EMBL" id="CP032096">
    <property type="protein sequence ID" value="QBZ83761.1"/>
    <property type="molecule type" value="Genomic_DNA"/>
</dbReference>
<evidence type="ECO:0000313" key="2">
    <source>
        <dbReference type="Proteomes" id="UP000296201"/>
    </source>
</evidence>
<dbReference type="RefSeq" id="WP_135796357.1">
    <property type="nucleotide sequence ID" value="NZ_CP032096.1"/>
</dbReference>
<dbReference type="OrthoDB" id="5612489at2"/>
<accession>A0A4P7P0T3</accession>
<dbReference type="AlphaFoldDB" id="A0A4P7P0T3"/>
<dbReference type="Proteomes" id="UP000296201">
    <property type="component" value="Chromosome"/>
</dbReference>
<evidence type="ECO:0008006" key="3">
    <source>
        <dbReference type="Google" id="ProtNLM"/>
    </source>
</evidence>
<organism evidence="1 2">
    <name type="scientific">Hydrogenovibrio crunogenus</name>
    <dbReference type="NCBI Taxonomy" id="39765"/>
    <lineage>
        <taxon>Bacteria</taxon>
        <taxon>Pseudomonadati</taxon>
        <taxon>Pseudomonadota</taxon>
        <taxon>Gammaproteobacteria</taxon>
        <taxon>Thiotrichales</taxon>
        <taxon>Piscirickettsiaceae</taxon>
        <taxon>Hydrogenovibrio</taxon>
    </lineage>
</organism>
<proteinExistence type="predicted"/>
<evidence type="ECO:0000313" key="1">
    <source>
        <dbReference type="EMBL" id="QBZ83761.1"/>
    </source>
</evidence>
<sequence length="156" mass="16463">MIEKQKGAVMLEAAYVLPLVLIVALLSVEAVNYASDRYSANNVLANVNESILLEASAVSSGVTSNSPLVTCQNNQVVPNEAAVQTLLNTNIQSSQVGGAGNMPDGFQLDWTQQTVSGLLVYVVNISFPSKTLVLPEAMAQSFPVKSNTIVTLGFSC</sequence>
<protein>
    <recommendedName>
        <fullName evidence="3">Pilus assembly protein</fullName>
    </recommendedName>
</protein>
<reference evidence="1 2" key="1">
    <citation type="submission" date="2018-08" db="EMBL/GenBank/DDBJ databases">
        <title>Horizontal acquisition of hydrogen conversion ability and other habitat adaptations in Hydrogenovibrio crunogenus strains.</title>
        <authorList>
            <person name="Gonnella G."/>
            <person name="Adam N."/>
            <person name="Perner M."/>
        </authorList>
    </citation>
    <scope>NUCLEOTIDE SEQUENCE [LARGE SCALE GENOMIC DNA]</scope>
    <source>
        <strain evidence="1 2">SP-41</strain>
    </source>
</reference>
<name>A0A4P7P0T3_9GAMM</name>
<gene>
    <name evidence="1" type="ORF">GHNINEIG_01823</name>
</gene>